<feature type="region of interest" description="Disordered" evidence="1">
    <location>
        <begin position="44"/>
        <end position="65"/>
    </location>
</feature>
<keyword evidence="3" id="KW-1185">Reference proteome</keyword>
<accession>A0A251XHR4</accession>
<evidence type="ECO:0000313" key="2">
    <source>
        <dbReference type="EMBL" id="OUE02707.1"/>
    </source>
</evidence>
<comment type="caution">
    <text evidence="2">The sequence shown here is derived from an EMBL/GenBank/DDBJ whole genome shotgun (WGS) entry which is preliminary data.</text>
</comment>
<sequence>MRRTTSTCSIDATPATASSACGLVATAVPRRFCPSLVMRSFAPVSSTRNRRASAEKPPKTSECTAPMRATARVATIVSTSTGR</sequence>
<gene>
    <name evidence="2" type="ORF">CMMCAS07_11875</name>
</gene>
<organism evidence="2 3">
    <name type="scientific">Clavibacter michiganensis subsp. michiganensis</name>
    <dbReference type="NCBI Taxonomy" id="33013"/>
    <lineage>
        <taxon>Bacteria</taxon>
        <taxon>Bacillati</taxon>
        <taxon>Actinomycetota</taxon>
        <taxon>Actinomycetes</taxon>
        <taxon>Micrococcales</taxon>
        <taxon>Microbacteriaceae</taxon>
        <taxon>Clavibacter</taxon>
    </lineage>
</organism>
<dbReference type="AlphaFoldDB" id="A0A251XHR4"/>
<reference evidence="2 3" key="1">
    <citation type="submission" date="2016-08" db="EMBL/GenBank/DDBJ databases">
        <title>Genome sequence of Clavibacter michiganensis subsp. michiganensis strain CASJ007.</title>
        <authorList>
            <person name="Thapa S.P."/>
            <person name="Coaker G."/>
        </authorList>
    </citation>
    <scope>NUCLEOTIDE SEQUENCE [LARGE SCALE GENOMIC DNA]</scope>
    <source>
        <strain evidence="2">CASJ007</strain>
    </source>
</reference>
<protein>
    <submittedName>
        <fullName evidence="2">Uncharacterized protein</fullName>
    </submittedName>
</protein>
<name>A0A251XHR4_CLAMM</name>
<dbReference type="EMBL" id="MDHH01000002">
    <property type="protein sequence ID" value="OUE02707.1"/>
    <property type="molecule type" value="Genomic_DNA"/>
</dbReference>
<evidence type="ECO:0000313" key="3">
    <source>
        <dbReference type="Proteomes" id="UP000195062"/>
    </source>
</evidence>
<evidence type="ECO:0000256" key="1">
    <source>
        <dbReference type="SAM" id="MobiDB-lite"/>
    </source>
</evidence>
<proteinExistence type="predicted"/>
<dbReference type="Proteomes" id="UP000195062">
    <property type="component" value="Unassembled WGS sequence"/>
</dbReference>